<evidence type="ECO:0000313" key="1">
    <source>
        <dbReference type="EMBL" id="AAF84072.1"/>
    </source>
</evidence>
<accession>Q9PDW6</accession>
<dbReference type="HOGENOM" id="CLU_2866867_0_0_6"/>
<name>Q9PDW6_XYLFA</name>
<dbReference type="AlphaFoldDB" id="Q9PDW6"/>
<sequence>MRLSFFIHVFMFFMHRLTAISSGMPSFNRPIALLSIWKITTHNSTQTLCPLSQSHRAIQPEAES</sequence>
<dbReference type="PIR" id="E82703">
    <property type="entry name" value="E82703"/>
</dbReference>
<protein>
    <submittedName>
        <fullName evidence="1">Uncharacterized protein</fullName>
    </submittedName>
</protein>
<organism evidence="1 2">
    <name type="scientific">Xylella fastidiosa (strain 9a5c)</name>
    <dbReference type="NCBI Taxonomy" id="160492"/>
    <lineage>
        <taxon>Bacteria</taxon>
        <taxon>Pseudomonadati</taxon>
        <taxon>Pseudomonadota</taxon>
        <taxon>Gammaproteobacteria</taxon>
        <taxon>Lysobacterales</taxon>
        <taxon>Lysobacteraceae</taxon>
        <taxon>Xylella</taxon>
    </lineage>
</organism>
<dbReference type="Proteomes" id="UP000000812">
    <property type="component" value="Chromosome"/>
</dbReference>
<evidence type="ECO:0000313" key="2">
    <source>
        <dbReference type="Proteomes" id="UP000000812"/>
    </source>
</evidence>
<dbReference type="KEGG" id="xfa:XF_1263"/>
<dbReference type="EMBL" id="AE003849">
    <property type="protein sequence ID" value="AAF84072.1"/>
    <property type="molecule type" value="Genomic_DNA"/>
</dbReference>
<reference evidence="1 2" key="1">
    <citation type="journal article" date="2000" name="Nature">
        <title>The genome sequence of the plant pathogen Xylella fastidiosa.</title>
        <authorList>
            <person name="Simpson A.J."/>
            <person name="Reinach F.C."/>
            <person name="Arruda P."/>
            <person name="Abreu F.A."/>
            <person name="Acencio M."/>
            <person name="Alvarenga R."/>
            <person name="Alves L.M."/>
            <person name="Araya J.E."/>
            <person name="Baia G.S."/>
            <person name="Baptista C.S."/>
            <person name="Barros M.H."/>
            <person name="Bonaccorsi E.D."/>
            <person name="Bordin S."/>
            <person name="Bove J.M."/>
            <person name="Briones M.R."/>
            <person name="Bueno M.R."/>
            <person name="Camargo A.A."/>
            <person name="Camargo L.E."/>
            <person name="Carraro D.M."/>
            <person name="Carrer H."/>
            <person name="Colauto N.B."/>
            <person name="Colombo C."/>
            <person name="Costa F.F."/>
            <person name="Costa M.C."/>
            <person name="Costa-Neto C.M."/>
            <person name="Coutinho L.L."/>
            <person name="Cristofani M."/>
            <person name="Dias-Neto E."/>
            <person name="Docena C."/>
            <person name="El-Dorry H."/>
            <person name="Facincani A.P."/>
            <person name="Ferreira A.J."/>
            <person name="Ferreira V.C."/>
            <person name="Ferro J.A."/>
            <person name="Fraga J.S."/>
            <person name="Franca S.C."/>
            <person name="Franco M.C."/>
            <person name="Frohme M."/>
            <person name="Furlan L.R."/>
            <person name="Garnier M."/>
            <person name="Goldman G.H."/>
            <person name="Goldman M.H."/>
            <person name="Gomes S.L."/>
            <person name="Gruber A."/>
            <person name="Ho P.L."/>
            <person name="Hoheisel J.D."/>
            <person name="Junqueira M.L."/>
            <person name="Kemper E.L."/>
            <person name="Kitajima J.P."/>
            <person name="Krieger J.E."/>
            <person name="Kuramae E.E."/>
            <person name="Laigret F."/>
            <person name="Lambais M.R."/>
            <person name="Leite L.C."/>
            <person name="Lemos E.G."/>
            <person name="Lemos M.V."/>
            <person name="Lopes S.A."/>
            <person name="Lopes C.R."/>
            <person name="Machado J.A."/>
            <person name="Machado M.A."/>
            <person name="Madeira A.M."/>
            <person name="Madeira H.M."/>
            <person name="Marino C.L."/>
            <person name="Marques M.V."/>
            <person name="Martins E.A."/>
            <person name="Martins E.M."/>
            <person name="Matsukuma A.Y."/>
            <person name="Menck C.F."/>
            <person name="Miracca E.C."/>
            <person name="Miyaki C.Y."/>
            <person name="Monteriro-Vitorello C.B."/>
            <person name="Moon D.H."/>
            <person name="Nagai M.A."/>
            <person name="Nascimento A.L."/>
            <person name="Netto L.E."/>
            <person name="Nhani A.Jr."/>
            <person name="Nobrega F.G."/>
            <person name="Nunes L.R."/>
            <person name="Oliveira M.A."/>
            <person name="de Oliveira M.C."/>
            <person name="de Oliveira R.C."/>
            <person name="Palmieri D.A."/>
            <person name="Paris A."/>
            <person name="Peixoto B.R."/>
            <person name="Pereira G.A."/>
            <person name="Pereira H.A.Jr."/>
            <person name="Pesquero J.B."/>
            <person name="Quaggio R.B."/>
            <person name="Roberto P.G."/>
            <person name="Rodrigues V."/>
            <person name="de M Rosa A.J."/>
            <person name="de Rosa V.E.Jr."/>
            <person name="de Sa R.G."/>
            <person name="Santelli R.V."/>
            <person name="Sawasaki H.E."/>
            <person name="da Silva A.C."/>
            <person name="da Silva A.M."/>
            <person name="da Silva F.R."/>
            <person name="da Silva W.A.Jr."/>
            <person name="da Silveira J.F."/>
            <person name="Silvestri M.L."/>
            <person name="Siqueira W.J."/>
            <person name="de Souza A.A."/>
            <person name="de Souza A.P."/>
            <person name="Terenzi M.F."/>
            <person name="Truffi D."/>
            <person name="Tsai S.M."/>
            <person name="Tsuhako M.H."/>
            <person name="Vallada H."/>
            <person name="Van Sluys M.A."/>
            <person name="Verjovski-Almeida S."/>
            <person name="Vettore A.L."/>
            <person name="Zago M.A."/>
            <person name="Zatz M."/>
            <person name="Meidanis J."/>
            <person name="Setubal J.C."/>
        </authorList>
    </citation>
    <scope>NUCLEOTIDE SEQUENCE [LARGE SCALE GENOMIC DNA]</scope>
    <source>
        <strain evidence="1 2">9a5c</strain>
    </source>
</reference>
<proteinExistence type="predicted"/>
<gene>
    <name evidence="1" type="ordered locus">XF_1263</name>
</gene>